<organism evidence="1 2">
    <name type="scientific">Photobacterium galatheae</name>
    <dbReference type="NCBI Taxonomy" id="1654360"/>
    <lineage>
        <taxon>Bacteria</taxon>
        <taxon>Pseudomonadati</taxon>
        <taxon>Pseudomonadota</taxon>
        <taxon>Gammaproteobacteria</taxon>
        <taxon>Vibrionales</taxon>
        <taxon>Vibrionaceae</taxon>
        <taxon>Photobacterium</taxon>
    </lineage>
</organism>
<dbReference type="Proteomes" id="UP000027192">
    <property type="component" value="Unassembled WGS sequence"/>
</dbReference>
<dbReference type="EMBL" id="JMIB01000010">
    <property type="protein sequence ID" value="KDM92307.1"/>
    <property type="molecule type" value="Genomic_DNA"/>
</dbReference>
<proteinExistence type="predicted"/>
<keyword evidence="2" id="KW-1185">Reference proteome</keyword>
<name>A0A066RX96_9GAMM</name>
<comment type="caution">
    <text evidence="1">The sequence shown here is derived from an EMBL/GenBank/DDBJ whole genome shotgun (WGS) entry which is preliminary data.</text>
</comment>
<accession>A0A066RX96</accession>
<evidence type="ECO:0000313" key="2">
    <source>
        <dbReference type="Proteomes" id="UP000027192"/>
    </source>
</evidence>
<protein>
    <submittedName>
        <fullName evidence="1">Uncharacterized protein</fullName>
    </submittedName>
</protein>
<evidence type="ECO:0000313" key="1">
    <source>
        <dbReference type="EMBL" id="KDM92307.1"/>
    </source>
</evidence>
<reference evidence="1 2" key="1">
    <citation type="submission" date="2014-04" db="EMBL/GenBank/DDBJ databases">
        <title>Draft genome sequence of Photobacterium halotolerans S2753: a solonamide, ngercheumicin and holomycin producer.</title>
        <authorList>
            <person name="Machado H.R."/>
            <person name="Gram L."/>
        </authorList>
    </citation>
    <scope>NUCLEOTIDE SEQUENCE [LARGE SCALE GENOMIC DNA]</scope>
    <source>
        <strain evidence="1 2">S2753</strain>
    </source>
</reference>
<gene>
    <name evidence="1" type="ORF">EA58_07395</name>
</gene>
<dbReference type="AlphaFoldDB" id="A0A066RX96"/>
<sequence>MFDLNVSYMDRTWIANYLTYIGKPELFVLLPVRKAEDKYEDIANFAERTSKVLFAELNRLGAWQIKELNELLTQYRLSRIAKEFAHA</sequence>